<feature type="region of interest" description="Disordered" evidence="1">
    <location>
        <begin position="111"/>
        <end position="145"/>
    </location>
</feature>
<dbReference type="AlphaFoldDB" id="W2XYI8"/>
<evidence type="ECO:0000313" key="2">
    <source>
        <dbReference type="EMBL" id="ETP27920.1"/>
    </source>
</evidence>
<dbReference type="EMBL" id="ANIY01005315">
    <property type="protein sequence ID" value="ETP27920.1"/>
    <property type="molecule type" value="Genomic_DNA"/>
</dbReference>
<feature type="non-terminal residue" evidence="2">
    <location>
        <position position="145"/>
    </location>
</feature>
<protein>
    <recommendedName>
        <fullName evidence="4">Retrotransposon gag domain-containing protein</fullName>
    </recommendedName>
</protein>
<organism evidence="2 3">
    <name type="scientific">Phytophthora nicotianae P10297</name>
    <dbReference type="NCBI Taxonomy" id="1317064"/>
    <lineage>
        <taxon>Eukaryota</taxon>
        <taxon>Sar</taxon>
        <taxon>Stramenopiles</taxon>
        <taxon>Oomycota</taxon>
        <taxon>Peronosporomycetes</taxon>
        <taxon>Peronosporales</taxon>
        <taxon>Peronosporaceae</taxon>
        <taxon>Phytophthora</taxon>
    </lineage>
</organism>
<gene>
    <name evidence="2" type="ORF">F442_22795</name>
</gene>
<accession>W2XYI8</accession>
<evidence type="ECO:0008006" key="4">
    <source>
        <dbReference type="Google" id="ProtNLM"/>
    </source>
</evidence>
<comment type="caution">
    <text evidence="2">The sequence shown here is derived from an EMBL/GenBank/DDBJ whole genome shotgun (WGS) entry which is preliminary data.</text>
</comment>
<dbReference type="Proteomes" id="UP000018948">
    <property type="component" value="Unassembled WGS sequence"/>
</dbReference>
<evidence type="ECO:0000256" key="1">
    <source>
        <dbReference type="SAM" id="MobiDB-lite"/>
    </source>
</evidence>
<name>W2XYI8_PHYNI</name>
<proteinExistence type="predicted"/>
<feature type="compositionally biased region" description="Basic and acidic residues" evidence="1">
    <location>
        <begin position="126"/>
        <end position="145"/>
    </location>
</feature>
<sequence>MDVLTGRHCPLGTREMLHDEIKSLRKTRSMTVAEYIDKFEDLISLERWILDDDGAAMPESEQCRHFSAGMPRNWQMQVMPQQARWTNRKDLQERYLQCERVEQLTTVNALRSEKGKFVKKPKNKNMKWDKHENKKNLGKRPREQK</sequence>
<evidence type="ECO:0000313" key="3">
    <source>
        <dbReference type="Proteomes" id="UP000018948"/>
    </source>
</evidence>
<reference evidence="2 3" key="1">
    <citation type="submission" date="2013-11" db="EMBL/GenBank/DDBJ databases">
        <title>The Genome Sequence of Phytophthora parasitica P10297.</title>
        <authorList>
            <consortium name="The Broad Institute Genomics Platform"/>
            <person name="Russ C."/>
            <person name="Tyler B."/>
            <person name="Panabieres F."/>
            <person name="Shan W."/>
            <person name="Tripathy S."/>
            <person name="Grunwald N."/>
            <person name="Machado M."/>
            <person name="Johnson C.S."/>
            <person name="Walker B."/>
            <person name="Young S.K."/>
            <person name="Zeng Q."/>
            <person name="Gargeya S."/>
            <person name="Fitzgerald M."/>
            <person name="Haas B."/>
            <person name="Abouelleil A."/>
            <person name="Allen A.W."/>
            <person name="Alvarado L."/>
            <person name="Arachchi H.M."/>
            <person name="Berlin A.M."/>
            <person name="Chapman S.B."/>
            <person name="Gainer-Dewar J."/>
            <person name="Goldberg J."/>
            <person name="Griggs A."/>
            <person name="Gujja S."/>
            <person name="Hansen M."/>
            <person name="Howarth C."/>
            <person name="Imamovic A."/>
            <person name="Ireland A."/>
            <person name="Larimer J."/>
            <person name="McCowan C."/>
            <person name="Murphy C."/>
            <person name="Pearson M."/>
            <person name="Poon T.W."/>
            <person name="Priest M."/>
            <person name="Roberts A."/>
            <person name="Saif S."/>
            <person name="Shea T."/>
            <person name="Sisk P."/>
            <person name="Sykes S."/>
            <person name="Wortman J."/>
            <person name="Nusbaum C."/>
            <person name="Birren B."/>
        </authorList>
    </citation>
    <scope>NUCLEOTIDE SEQUENCE [LARGE SCALE GENOMIC DNA]</scope>
    <source>
        <strain evidence="2 3">P10297</strain>
    </source>
</reference>
<dbReference type="OrthoDB" id="125732at2759"/>